<proteinExistence type="predicted"/>
<protein>
    <submittedName>
        <fullName evidence="2">Uncharacterized protein</fullName>
    </submittedName>
</protein>
<organism evidence="2 3">
    <name type="scientific">Xylaria grammica</name>
    <dbReference type="NCBI Taxonomy" id="363999"/>
    <lineage>
        <taxon>Eukaryota</taxon>
        <taxon>Fungi</taxon>
        <taxon>Dikarya</taxon>
        <taxon>Ascomycota</taxon>
        <taxon>Pezizomycotina</taxon>
        <taxon>Sordariomycetes</taxon>
        <taxon>Xylariomycetidae</taxon>
        <taxon>Xylariales</taxon>
        <taxon>Xylariaceae</taxon>
        <taxon>Xylaria</taxon>
    </lineage>
</organism>
<evidence type="ECO:0000313" key="2">
    <source>
        <dbReference type="EMBL" id="RWA06883.1"/>
    </source>
</evidence>
<accession>A0A439CXE7</accession>
<dbReference type="STRING" id="363999.A0A439CXE7"/>
<evidence type="ECO:0000256" key="1">
    <source>
        <dbReference type="SAM" id="MobiDB-lite"/>
    </source>
</evidence>
<reference evidence="2 3" key="1">
    <citation type="submission" date="2018-12" db="EMBL/GenBank/DDBJ databases">
        <title>Draft genome sequence of Xylaria grammica IHI A82.</title>
        <authorList>
            <person name="Buettner E."/>
            <person name="Kellner H."/>
        </authorList>
    </citation>
    <scope>NUCLEOTIDE SEQUENCE [LARGE SCALE GENOMIC DNA]</scope>
    <source>
        <strain evidence="2 3">IHI A82</strain>
    </source>
</reference>
<comment type="caution">
    <text evidence="2">The sequence shown here is derived from an EMBL/GenBank/DDBJ whole genome shotgun (WGS) entry which is preliminary data.</text>
</comment>
<gene>
    <name evidence="2" type="ORF">EKO27_g8224</name>
</gene>
<evidence type="ECO:0000313" key="3">
    <source>
        <dbReference type="Proteomes" id="UP000286045"/>
    </source>
</evidence>
<name>A0A439CXE7_9PEZI</name>
<sequence>MPGARSKVTGNIDGGSSLFITGPRSKKSKLSRLEEYDEDPGRAGSQKYRKLADMLEACTTKEESKSRTFLKQFRQDVKHRSIELRTFWQEKDQEFSRVQAALSTQVNQLSRLSARRDGQPGALRKEDHPLFQKSDAHTEDINSLLKQLEPVEAQGNHVLELPTARWMQDKHEMKEVLICGGKYGQVLLGGALAPELAANAEIDQPNAGEHGKFAKELFRDGRKFLDDETWGHVAEDQLMQMSAIVNMLPLDAQVSQQAE</sequence>
<keyword evidence="3" id="KW-1185">Reference proteome</keyword>
<feature type="region of interest" description="Disordered" evidence="1">
    <location>
        <begin position="1"/>
        <end position="47"/>
    </location>
</feature>
<dbReference type="Proteomes" id="UP000286045">
    <property type="component" value="Unassembled WGS sequence"/>
</dbReference>
<dbReference type="AlphaFoldDB" id="A0A439CXE7"/>
<dbReference type="EMBL" id="RYZI01000300">
    <property type="protein sequence ID" value="RWA06883.1"/>
    <property type="molecule type" value="Genomic_DNA"/>
</dbReference>